<dbReference type="PANTHER" id="PTHR11802:SF485">
    <property type="entry name" value="CARBOXYPEPTIDASE, PUTATIVE-RELATED"/>
    <property type="match status" value="1"/>
</dbReference>
<evidence type="ECO:0000256" key="1">
    <source>
        <dbReference type="ARBA" id="ARBA00009431"/>
    </source>
</evidence>
<dbReference type="InterPro" id="IPR001563">
    <property type="entry name" value="Peptidase_S10"/>
</dbReference>
<feature type="signal peptide" evidence="2">
    <location>
        <begin position="1"/>
        <end position="23"/>
    </location>
</feature>
<sequence>MVLGHDLLLLLPLLIGFSNIVTSQSIIKNLPGFDGDLPFNLETGYVGVGYNEEVQLFYYFVESERNPKDDPLVLWFTAGPGCSSLSAILYQHGPLHFNYANPTSSKPTLVLNPHSWTKVANIIYLDAPVGTGFSYATTWRGYNIGDLSSAAQTYDFLRKWLMAHPKFLSNPMYVGSDSYGGLVVPIIVQEITTGNDKGNKPKINLKGYILGNPVTDYKNDLSSRIPYAHQKALISSQLYESIKESCKGEYLNPDRSNKICISNLQAVNKTFEELYLYNILEPKCRSWDLSPLLGGTDLLTLMKKIDVFAATQLSREWCRDYMLLYSHIWANDKSVQSALHVREGTITEWPRCNLSLRYDFDVLSVVQYHRNFTKTSAYRVLIFSGDHDLALPYLATYAWIQTLNLTVTKNWQPWLVDHQVAGHVIAYSKRKYNLTFAIVQGGSHSASEIRPKECFAMIDRWLAYKSL</sequence>
<dbReference type="FunFam" id="3.40.50.12670:FF:000002">
    <property type="entry name" value="Carboxypeptidase"/>
    <property type="match status" value="1"/>
</dbReference>
<dbReference type="PRINTS" id="PR00724">
    <property type="entry name" value="CRBOXYPTASEC"/>
</dbReference>
<keyword evidence="2" id="KW-0732">Signal</keyword>
<dbReference type="GO" id="GO:0016747">
    <property type="term" value="F:acyltransferase activity, transferring groups other than amino-acyl groups"/>
    <property type="evidence" value="ECO:0007669"/>
    <property type="project" value="TreeGrafter"/>
</dbReference>
<dbReference type="MEROPS" id="S10.004"/>
<dbReference type="Proteomes" id="UP000027138">
    <property type="component" value="Unassembled WGS sequence"/>
</dbReference>
<dbReference type="PANTHER" id="PTHR11802">
    <property type="entry name" value="SERINE PROTEASE FAMILY S10 SERINE CARBOXYPEPTIDASE"/>
    <property type="match status" value="1"/>
</dbReference>
<name>A0A067LIR8_JATCU</name>
<gene>
    <name evidence="3" type="ORF">JCGZ_16363</name>
</gene>
<feature type="chain" id="PRO_5001644720" evidence="2">
    <location>
        <begin position="24"/>
        <end position="467"/>
    </location>
</feature>
<dbReference type="Gene3D" id="3.40.50.1820">
    <property type="entry name" value="alpha/beta hydrolase"/>
    <property type="match status" value="1"/>
</dbReference>
<dbReference type="InterPro" id="IPR029058">
    <property type="entry name" value="AB_hydrolase_fold"/>
</dbReference>
<comment type="similarity">
    <text evidence="1">Belongs to the peptidase S10 family.</text>
</comment>
<evidence type="ECO:0000256" key="2">
    <source>
        <dbReference type="SAM" id="SignalP"/>
    </source>
</evidence>
<protein>
    <submittedName>
        <fullName evidence="3">Uncharacterized protein</fullName>
    </submittedName>
</protein>
<dbReference type="GO" id="GO:0019748">
    <property type="term" value="P:secondary metabolic process"/>
    <property type="evidence" value="ECO:0007669"/>
    <property type="project" value="TreeGrafter"/>
</dbReference>
<reference evidence="3 4" key="1">
    <citation type="journal article" date="2014" name="PLoS ONE">
        <title>Global Analysis of Gene Expression Profiles in Physic Nut (Jatropha curcas L.) Seedlings Exposed to Salt Stress.</title>
        <authorList>
            <person name="Zhang L."/>
            <person name="Zhang C."/>
            <person name="Wu P."/>
            <person name="Chen Y."/>
            <person name="Li M."/>
            <person name="Jiang H."/>
            <person name="Wu G."/>
        </authorList>
    </citation>
    <scope>NUCLEOTIDE SEQUENCE [LARGE SCALE GENOMIC DNA]</scope>
    <source>
        <strain evidence="4">cv. GZQX0401</strain>
        <tissue evidence="3">Young leaves</tissue>
    </source>
</reference>
<dbReference type="OrthoDB" id="443318at2759"/>
<dbReference type="EMBL" id="KK914251">
    <property type="protein sequence ID" value="KDP44530.1"/>
    <property type="molecule type" value="Genomic_DNA"/>
</dbReference>
<evidence type="ECO:0000313" key="4">
    <source>
        <dbReference type="Proteomes" id="UP000027138"/>
    </source>
</evidence>
<keyword evidence="4" id="KW-1185">Reference proteome</keyword>
<dbReference type="FunFam" id="3.40.50.1820:FF:000072">
    <property type="entry name" value="Serine carboxypeptidase-like 19"/>
    <property type="match status" value="1"/>
</dbReference>
<dbReference type="Pfam" id="PF00450">
    <property type="entry name" value="Peptidase_S10"/>
    <property type="match status" value="1"/>
</dbReference>
<dbReference type="Gene3D" id="3.40.50.12670">
    <property type="match status" value="1"/>
</dbReference>
<dbReference type="AlphaFoldDB" id="A0A067LIR8"/>
<evidence type="ECO:0000313" key="3">
    <source>
        <dbReference type="EMBL" id="KDP44530.1"/>
    </source>
</evidence>
<organism evidence="3 4">
    <name type="scientific">Jatropha curcas</name>
    <name type="common">Barbados nut</name>
    <dbReference type="NCBI Taxonomy" id="180498"/>
    <lineage>
        <taxon>Eukaryota</taxon>
        <taxon>Viridiplantae</taxon>
        <taxon>Streptophyta</taxon>
        <taxon>Embryophyta</taxon>
        <taxon>Tracheophyta</taxon>
        <taxon>Spermatophyta</taxon>
        <taxon>Magnoliopsida</taxon>
        <taxon>eudicotyledons</taxon>
        <taxon>Gunneridae</taxon>
        <taxon>Pentapetalae</taxon>
        <taxon>rosids</taxon>
        <taxon>fabids</taxon>
        <taxon>Malpighiales</taxon>
        <taxon>Euphorbiaceae</taxon>
        <taxon>Crotonoideae</taxon>
        <taxon>Jatropheae</taxon>
        <taxon>Jatropha</taxon>
    </lineage>
</organism>
<dbReference type="GO" id="GO:0006508">
    <property type="term" value="P:proteolysis"/>
    <property type="evidence" value="ECO:0007669"/>
    <property type="project" value="InterPro"/>
</dbReference>
<proteinExistence type="inferred from homology"/>
<dbReference type="SUPFAM" id="SSF53474">
    <property type="entry name" value="alpha/beta-Hydrolases"/>
    <property type="match status" value="1"/>
</dbReference>
<accession>A0A067LIR8</accession>
<dbReference type="GO" id="GO:0004185">
    <property type="term" value="F:serine-type carboxypeptidase activity"/>
    <property type="evidence" value="ECO:0007669"/>
    <property type="project" value="InterPro"/>
</dbReference>